<sequence>MHGDWGWCTNLPLMAEGKLVVQSTERMPRRHQLLELFNLFGCSTKSSQAWDFWRLVAVDSYKGWISITSGFSGSSPTTWQRAVVVALNIIIPKSNRARTVCRQHRTAVPRQHGRERTVCRQHRTAVPLQHGRAVVVALNIIIPRLDSTCGAPRQFPDNMAESGSGSSEYHYSQIKPSQDCV</sequence>
<dbReference type="Proteomes" id="UP001283361">
    <property type="component" value="Unassembled WGS sequence"/>
</dbReference>
<keyword evidence="3" id="KW-1185">Reference proteome</keyword>
<dbReference type="EMBL" id="JAWDGP010002675">
    <property type="protein sequence ID" value="KAK3780958.1"/>
    <property type="molecule type" value="Genomic_DNA"/>
</dbReference>
<feature type="compositionally biased region" description="Low complexity" evidence="1">
    <location>
        <begin position="161"/>
        <end position="172"/>
    </location>
</feature>
<dbReference type="AlphaFoldDB" id="A0AAE1DTD9"/>
<evidence type="ECO:0000313" key="3">
    <source>
        <dbReference type="Proteomes" id="UP001283361"/>
    </source>
</evidence>
<feature type="region of interest" description="Disordered" evidence="1">
    <location>
        <begin position="153"/>
        <end position="181"/>
    </location>
</feature>
<accession>A0AAE1DTD9</accession>
<protein>
    <submittedName>
        <fullName evidence="2">Uncharacterized protein</fullName>
    </submittedName>
</protein>
<gene>
    <name evidence="2" type="ORF">RRG08_052106</name>
</gene>
<reference evidence="2" key="1">
    <citation type="journal article" date="2023" name="G3 (Bethesda)">
        <title>A reference genome for the long-term kleptoplast-retaining sea slug Elysia crispata morphotype clarki.</title>
        <authorList>
            <person name="Eastman K.E."/>
            <person name="Pendleton A.L."/>
            <person name="Shaikh M.A."/>
            <person name="Suttiyut T."/>
            <person name="Ogas R."/>
            <person name="Tomko P."/>
            <person name="Gavelis G."/>
            <person name="Widhalm J.R."/>
            <person name="Wisecaver J.H."/>
        </authorList>
    </citation>
    <scope>NUCLEOTIDE SEQUENCE</scope>
    <source>
        <strain evidence="2">ECLA1</strain>
    </source>
</reference>
<evidence type="ECO:0000313" key="2">
    <source>
        <dbReference type="EMBL" id="KAK3780958.1"/>
    </source>
</evidence>
<organism evidence="2 3">
    <name type="scientific">Elysia crispata</name>
    <name type="common">lettuce slug</name>
    <dbReference type="NCBI Taxonomy" id="231223"/>
    <lineage>
        <taxon>Eukaryota</taxon>
        <taxon>Metazoa</taxon>
        <taxon>Spiralia</taxon>
        <taxon>Lophotrochozoa</taxon>
        <taxon>Mollusca</taxon>
        <taxon>Gastropoda</taxon>
        <taxon>Heterobranchia</taxon>
        <taxon>Euthyneura</taxon>
        <taxon>Panpulmonata</taxon>
        <taxon>Sacoglossa</taxon>
        <taxon>Placobranchoidea</taxon>
        <taxon>Plakobranchidae</taxon>
        <taxon>Elysia</taxon>
    </lineage>
</organism>
<proteinExistence type="predicted"/>
<evidence type="ECO:0000256" key="1">
    <source>
        <dbReference type="SAM" id="MobiDB-lite"/>
    </source>
</evidence>
<name>A0AAE1DTD9_9GAST</name>
<comment type="caution">
    <text evidence="2">The sequence shown here is derived from an EMBL/GenBank/DDBJ whole genome shotgun (WGS) entry which is preliminary data.</text>
</comment>